<accession>A0AAN6EQL5</accession>
<evidence type="ECO:0000256" key="1">
    <source>
        <dbReference type="SAM" id="MobiDB-lite"/>
    </source>
</evidence>
<name>A0AAN6EQL5_EXODE</name>
<dbReference type="AlphaFoldDB" id="A0AAN6EQL5"/>
<comment type="caution">
    <text evidence="2">The sequence shown here is derived from an EMBL/GenBank/DDBJ whole genome shotgun (WGS) entry which is preliminary data.</text>
</comment>
<gene>
    <name evidence="2" type="ORF">HRR80_006499</name>
</gene>
<protein>
    <submittedName>
        <fullName evidence="2">Uncharacterized protein</fullName>
    </submittedName>
</protein>
<dbReference type="Proteomes" id="UP001161757">
    <property type="component" value="Unassembled WGS sequence"/>
</dbReference>
<reference evidence="2" key="1">
    <citation type="submission" date="2023-01" db="EMBL/GenBank/DDBJ databases">
        <title>Exophiala dermititidis isolated from Cystic Fibrosis Patient.</title>
        <authorList>
            <person name="Kurbessoian T."/>
            <person name="Crocker A."/>
            <person name="Murante D."/>
            <person name="Hogan D.A."/>
            <person name="Stajich J.E."/>
        </authorList>
    </citation>
    <scope>NUCLEOTIDE SEQUENCE</scope>
    <source>
        <strain evidence="2">Ex8</strain>
    </source>
</reference>
<sequence length="92" mass="9644">MATRGSIYDAVTEVKDKVTGTERSQSGEEPLSGVQGEGTLEDPYDQGNVERPSESGEEPPSGIQGKGTATDPYDAGNAPGQASHWKATRIAH</sequence>
<evidence type="ECO:0000313" key="2">
    <source>
        <dbReference type="EMBL" id="KAJ8989780.1"/>
    </source>
</evidence>
<organism evidence="2 3">
    <name type="scientific">Exophiala dermatitidis</name>
    <name type="common">Black yeast-like fungus</name>
    <name type="synonym">Wangiella dermatitidis</name>
    <dbReference type="NCBI Taxonomy" id="5970"/>
    <lineage>
        <taxon>Eukaryota</taxon>
        <taxon>Fungi</taxon>
        <taxon>Dikarya</taxon>
        <taxon>Ascomycota</taxon>
        <taxon>Pezizomycotina</taxon>
        <taxon>Eurotiomycetes</taxon>
        <taxon>Chaetothyriomycetidae</taxon>
        <taxon>Chaetothyriales</taxon>
        <taxon>Herpotrichiellaceae</taxon>
        <taxon>Exophiala</taxon>
    </lineage>
</organism>
<dbReference type="EMBL" id="JAJGCB010000013">
    <property type="protein sequence ID" value="KAJ8989780.1"/>
    <property type="molecule type" value="Genomic_DNA"/>
</dbReference>
<evidence type="ECO:0000313" key="3">
    <source>
        <dbReference type="Proteomes" id="UP001161757"/>
    </source>
</evidence>
<feature type="region of interest" description="Disordered" evidence="1">
    <location>
        <begin position="16"/>
        <end position="92"/>
    </location>
</feature>
<proteinExistence type="predicted"/>